<dbReference type="Pfam" id="PF09027">
    <property type="entry name" value="GTPase_binding"/>
    <property type="match status" value="1"/>
</dbReference>
<organism evidence="12 13">
    <name type="scientific">Heliornis fulica</name>
    <name type="common">sungrebe</name>
    <dbReference type="NCBI Taxonomy" id="54369"/>
    <lineage>
        <taxon>Eukaryota</taxon>
        <taxon>Metazoa</taxon>
        <taxon>Chordata</taxon>
        <taxon>Craniata</taxon>
        <taxon>Vertebrata</taxon>
        <taxon>Euteleostomi</taxon>
        <taxon>Archelosauria</taxon>
        <taxon>Archosauria</taxon>
        <taxon>Dinosauria</taxon>
        <taxon>Saurischia</taxon>
        <taxon>Theropoda</taxon>
        <taxon>Coelurosauria</taxon>
        <taxon>Aves</taxon>
        <taxon>Neognathae</taxon>
        <taxon>Neoaves</taxon>
        <taxon>Gruiformes</taxon>
        <taxon>Heliornithidae</taxon>
        <taxon>Heliornis</taxon>
    </lineage>
</organism>
<feature type="compositionally biased region" description="Polar residues" evidence="10">
    <location>
        <begin position="335"/>
        <end position="346"/>
    </location>
</feature>
<evidence type="ECO:0000256" key="4">
    <source>
        <dbReference type="ARBA" id="ARBA00022475"/>
    </source>
</evidence>
<dbReference type="GO" id="GO:0045616">
    <property type="term" value="P:regulation of keratinocyte differentiation"/>
    <property type="evidence" value="ECO:0007669"/>
    <property type="project" value="TreeGrafter"/>
</dbReference>
<dbReference type="Proteomes" id="UP000590868">
    <property type="component" value="Unassembled WGS sequence"/>
</dbReference>
<dbReference type="PANTHER" id="PTHR14254:SF5">
    <property type="entry name" value="ERBB RECEPTOR FEEDBACK INHIBITOR 1"/>
    <property type="match status" value="1"/>
</dbReference>
<feature type="region of interest" description="Disordered" evidence="10">
    <location>
        <begin position="225"/>
        <end position="386"/>
    </location>
</feature>
<evidence type="ECO:0000256" key="3">
    <source>
        <dbReference type="ARBA" id="ARBA00004496"/>
    </source>
</evidence>
<keyword evidence="7" id="KW-0472">Membrane</keyword>
<keyword evidence="6" id="KW-0597">Phosphoprotein</keyword>
<feature type="region of interest" description="Disordered" evidence="10">
    <location>
        <begin position="152"/>
        <end position="171"/>
    </location>
</feature>
<dbReference type="InterPro" id="IPR052112">
    <property type="entry name" value="EGFR_SigReg_Kinase"/>
</dbReference>
<feature type="non-terminal residue" evidence="12">
    <location>
        <position position="1"/>
    </location>
</feature>
<dbReference type="GO" id="GO:0005634">
    <property type="term" value="C:nucleus"/>
    <property type="evidence" value="ECO:0007669"/>
    <property type="project" value="UniProtKB-SubCell"/>
</dbReference>
<keyword evidence="5" id="KW-0963">Cytoplasm</keyword>
<feature type="domain" description="Cdc42 binding" evidence="11">
    <location>
        <begin position="7"/>
        <end position="65"/>
    </location>
</feature>
<evidence type="ECO:0000256" key="1">
    <source>
        <dbReference type="ARBA" id="ARBA00004123"/>
    </source>
</evidence>
<proteinExistence type="predicted"/>
<feature type="compositionally biased region" description="Basic and acidic residues" evidence="10">
    <location>
        <begin position="449"/>
        <end position="459"/>
    </location>
</feature>
<keyword evidence="4" id="KW-1003">Cell membrane</keyword>
<feature type="compositionally biased region" description="Basic and acidic residues" evidence="10">
    <location>
        <begin position="321"/>
        <end position="334"/>
    </location>
</feature>
<evidence type="ECO:0000256" key="5">
    <source>
        <dbReference type="ARBA" id="ARBA00022490"/>
    </source>
</evidence>
<evidence type="ECO:0000256" key="7">
    <source>
        <dbReference type="ARBA" id="ARBA00023136"/>
    </source>
</evidence>
<evidence type="ECO:0000256" key="6">
    <source>
        <dbReference type="ARBA" id="ARBA00022553"/>
    </source>
</evidence>
<evidence type="ECO:0000256" key="9">
    <source>
        <dbReference type="ARBA" id="ARBA00029433"/>
    </source>
</evidence>
<evidence type="ECO:0000256" key="8">
    <source>
        <dbReference type="ARBA" id="ARBA00023242"/>
    </source>
</evidence>
<evidence type="ECO:0000313" key="13">
    <source>
        <dbReference type="Proteomes" id="UP000590868"/>
    </source>
</evidence>
<comment type="subcellular location">
    <subcellularLocation>
        <location evidence="2">Cell membrane</location>
    </subcellularLocation>
    <subcellularLocation>
        <location evidence="3">Cytoplasm</location>
    </subcellularLocation>
    <subcellularLocation>
        <location evidence="9">Endomembrane system</location>
        <topology evidence="9">Peripheral membrane protein</topology>
        <orientation evidence="9">Cytoplasmic side</orientation>
    </subcellularLocation>
    <subcellularLocation>
        <location evidence="1">Nucleus</location>
    </subcellularLocation>
</comment>
<name>A0A7L2B7V9_9GRUI</name>
<dbReference type="EMBL" id="VXBZ01010317">
    <property type="protein sequence ID" value="NXP53894.1"/>
    <property type="molecule type" value="Genomic_DNA"/>
</dbReference>
<evidence type="ECO:0000313" key="12">
    <source>
        <dbReference type="EMBL" id="NXP53894.1"/>
    </source>
</evidence>
<accession>A0A7L2B7V9</accession>
<dbReference type="AlphaFoldDB" id="A0A7L2B7V9"/>
<evidence type="ECO:0000256" key="10">
    <source>
        <dbReference type="SAM" id="MobiDB-lite"/>
    </source>
</evidence>
<dbReference type="PANTHER" id="PTHR14254">
    <property type="entry name" value="GENE 33 POLYPEPTIDE"/>
    <property type="match status" value="1"/>
</dbReference>
<gene>
    <name evidence="12" type="primary">Errfi1</name>
    <name evidence="12" type="ORF">HELFUL_R01186</name>
</gene>
<feature type="non-terminal residue" evidence="12">
    <location>
        <position position="472"/>
    </location>
</feature>
<dbReference type="GO" id="GO:0005886">
    <property type="term" value="C:plasma membrane"/>
    <property type="evidence" value="ECO:0007669"/>
    <property type="project" value="UniProtKB-SubCell"/>
</dbReference>
<feature type="compositionally biased region" description="Polar residues" evidence="10">
    <location>
        <begin position="371"/>
        <end position="385"/>
    </location>
</feature>
<dbReference type="GO" id="GO:0042059">
    <property type="term" value="P:negative regulation of epidermal growth factor receptor signaling pathway"/>
    <property type="evidence" value="ECO:0007669"/>
    <property type="project" value="TreeGrafter"/>
</dbReference>
<dbReference type="InterPro" id="IPR015116">
    <property type="entry name" value="Cdc42-bd-like"/>
</dbReference>
<evidence type="ECO:0000256" key="2">
    <source>
        <dbReference type="ARBA" id="ARBA00004236"/>
    </source>
</evidence>
<keyword evidence="13" id="KW-1185">Reference proteome</keyword>
<keyword evidence="8" id="KW-0539">Nucleus</keyword>
<feature type="compositionally biased region" description="Pro residues" evidence="10">
    <location>
        <begin position="293"/>
        <end position="302"/>
    </location>
</feature>
<comment type="caution">
    <text evidence="12">The sequence shown here is derived from an EMBL/GenBank/DDBJ whole genome shotgun (WGS) entry which is preliminary data.</text>
</comment>
<dbReference type="GO" id="GO:0005737">
    <property type="term" value="C:cytoplasm"/>
    <property type="evidence" value="ECO:0007669"/>
    <property type="project" value="UniProtKB-SubCell"/>
</dbReference>
<evidence type="ECO:0000259" key="11">
    <source>
        <dbReference type="Pfam" id="PF09027"/>
    </source>
</evidence>
<reference evidence="12 13" key="1">
    <citation type="submission" date="2019-09" db="EMBL/GenBank/DDBJ databases">
        <title>Bird 10,000 Genomes (B10K) Project - Family phase.</title>
        <authorList>
            <person name="Zhang G."/>
        </authorList>
    </citation>
    <scope>NUCLEOTIDE SEQUENCE [LARGE SCALE GENOMIC DNA]</scope>
    <source>
        <strain evidence="12">B10K-DU-001-55</strain>
        <tissue evidence="12">Muscle</tissue>
    </source>
</reference>
<feature type="region of interest" description="Disordered" evidence="10">
    <location>
        <begin position="424"/>
        <end position="472"/>
    </location>
</feature>
<dbReference type="OrthoDB" id="9931672at2759"/>
<protein>
    <submittedName>
        <fullName evidence="12">ERRFI inhibitor</fullName>
    </submittedName>
</protein>
<dbReference type="GO" id="GO:0012505">
    <property type="term" value="C:endomembrane system"/>
    <property type="evidence" value="ECO:0007669"/>
    <property type="project" value="UniProtKB-SubCell"/>
</dbReference>
<sequence>MSTAGVAAQEMRVPLKNGFLHTSQGMGPLKTCWGSHSGFENTFFNVDPIAVTYSLNASTEQHLPSTDSLTFLGHSSNHASMSDHGFAESCIQVPSQKPSPPPVSPKNEQPISRYEDHFALSFGKLSLTMGCVSEETPPHMSIKNGPIQFLSTSSNDRSSRPLPPLPISEDFTPDEVDKEVEFLTSSDTDFLLEDYELPSFKSSAPGRRSFRGCGQINYAYFDAPAGPKPEDANPPQSLKGYISSIYPPPQQVHRRLRRSHSGPAGSLNKPLVRLSGHLNRSSPNSDEDKPEVPPRVPIPPRALKPDYRRWSAEVASSAYSDEDRPPKVPPREPLSRSNSRTPSPKSLPSYLNGVMPPTQSFAPDPKYVSSKALQRQNSEGSSSNRVPCILPIIENGKKASSTHYYLLPERPPYLDKYEKFFREVEESSSDKGAQSCSGDCTAASAPTKPDSKPRTDIAGHLKRKHLSYVVSP</sequence>